<dbReference type="SUPFAM" id="SSF56954">
    <property type="entry name" value="Outer membrane efflux proteins (OEP)"/>
    <property type="match status" value="1"/>
</dbReference>
<evidence type="ECO:0000313" key="3">
    <source>
        <dbReference type="EMBL" id="PYB74210.1"/>
    </source>
</evidence>
<dbReference type="PANTHER" id="PTHR30203">
    <property type="entry name" value="OUTER MEMBRANE CATION EFFLUX PROTEIN"/>
    <property type="match status" value="1"/>
</dbReference>
<dbReference type="InterPro" id="IPR003423">
    <property type="entry name" value="OMP_efflux"/>
</dbReference>
<evidence type="ECO:0000256" key="1">
    <source>
        <dbReference type="ARBA" id="ARBA00007613"/>
    </source>
</evidence>
<accession>A0ABX5NSF1</accession>
<evidence type="ECO:0000313" key="4">
    <source>
        <dbReference type="Proteomes" id="UP000247536"/>
    </source>
</evidence>
<dbReference type="Pfam" id="PF02321">
    <property type="entry name" value="OEP"/>
    <property type="match status" value="2"/>
</dbReference>
<sequence length="480" mass="50991">MPCLESESMMLRPVHTLRRRLCVLSIPFILSACSVADLEPTAVPPQLPATYRLANAPAPSVAATGENWWHPFHDPVLDGLLSRTAERNLTVAQARQRLVAARALAHSEIASYSPNLGVTGLAQGATGKSNDKDLTRRPLQFNLELGWEVALFGEDKLKQKAADLSAAMVAEDLNAARLAVATETASTYVKLRSLQKRADIARGTITLLSRSQRLATNRAQNGLDTRLQADAAAGRLNAAKLEAARLETAIGDAMQQIATLQGSATYDASLVPAHPQPRAPIFQTSSQPADLLRRRPDVRRAEMTVLQAGAELGLAQADLYPKLHLSGMIGIGTPVNGNLFGLMGGPSLQLPVLDQGKRRDLIVARKAMLEEATAAYRQSVLVAYEEASTAIRALQIARQNVARQEGIVSSARRASKAAGLLQREGLADASGSVSESLSVLEAENQLSQAIEEEALAQIAVVKVMAGTASPVAAPAARTGG</sequence>
<protein>
    <submittedName>
        <fullName evidence="3">Transporter</fullName>
    </submittedName>
</protein>
<proteinExistence type="inferred from homology"/>
<dbReference type="Proteomes" id="UP000247536">
    <property type="component" value="Unassembled WGS sequence"/>
</dbReference>
<reference evidence="3 4" key="1">
    <citation type="submission" date="2018-06" db="EMBL/GenBank/DDBJ databases">
        <title>Rhizobium wuzhouense sp. nov., isolated from roots of Oryza officinalis.</title>
        <authorList>
            <person name="Yuan T."/>
        </authorList>
    </citation>
    <scope>NUCLEOTIDE SEQUENCE [LARGE SCALE GENOMIC DNA]</scope>
    <source>
        <strain evidence="3 4">W44</strain>
    </source>
</reference>
<keyword evidence="4" id="KW-1185">Reference proteome</keyword>
<dbReference type="InterPro" id="IPR010131">
    <property type="entry name" value="MdtP/NodT-like"/>
</dbReference>
<keyword evidence="2" id="KW-0175">Coiled coil</keyword>
<comment type="caution">
    <text evidence="3">The sequence shown here is derived from an EMBL/GenBank/DDBJ whole genome shotgun (WGS) entry which is preliminary data.</text>
</comment>
<feature type="coiled-coil region" evidence="2">
    <location>
        <begin position="229"/>
        <end position="256"/>
    </location>
</feature>
<dbReference type="Gene3D" id="1.20.1600.10">
    <property type="entry name" value="Outer membrane efflux proteins (OEP)"/>
    <property type="match status" value="1"/>
</dbReference>
<gene>
    <name evidence="3" type="ORF">DMY87_11010</name>
</gene>
<dbReference type="EMBL" id="QJRY01000003">
    <property type="protein sequence ID" value="PYB74210.1"/>
    <property type="molecule type" value="Genomic_DNA"/>
</dbReference>
<dbReference type="Gene3D" id="2.20.200.10">
    <property type="entry name" value="Outer membrane efflux proteins (OEP)"/>
    <property type="match status" value="1"/>
</dbReference>
<evidence type="ECO:0000256" key="2">
    <source>
        <dbReference type="SAM" id="Coils"/>
    </source>
</evidence>
<comment type="similarity">
    <text evidence="1">Belongs to the outer membrane factor (OMF) (TC 1.B.17) family.</text>
</comment>
<name>A0ABX5NSF1_9HYPH</name>
<organism evidence="3 4">
    <name type="scientific">Rhizobium wuzhouense</name>
    <dbReference type="NCBI Taxonomy" id="1986026"/>
    <lineage>
        <taxon>Bacteria</taxon>
        <taxon>Pseudomonadati</taxon>
        <taxon>Pseudomonadota</taxon>
        <taxon>Alphaproteobacteria</taxon>
        <taxon>Hyphomicrobiales</taxon>
        <taxon>Rhizobiaceae</taxon>
        <taxon>Rhizobium/Agrobacterium group</taxon>
        <taxon>Rhizobium</taxon>
    </lineage>
</organism>